<dbReference type="PANTHER" id="PTHR43080">
    <property type="entry name" value="CBS DOMAIN-CONTAINING PROTEIN CBSX3, MITOCHONDRIAL"/>
    <property type="match status" value="1"/>
</dbReference>
<dbReference type="CDD" id="cd04586">
    <property type="entry name" value="CBS_pair_BON_assoc"/>
    <property type="match status" value="1"/>
</dbReference>
<reference evidence="6" key="1">
    <citation type="submission" date="2023-08" db="EMBL/GenBank/DDBJ databases">
        <title>Methanolobus mangrovi sp. nov. and Methanolobus sediminis sp. nov, two novel methylotrophic methanogens isolated from mangrove sediments in China.</title>
        <authorList>
            <person name="Zhou J."/>
        </authorList>
    </citation>
    <scope>NUCLEOTIDE SEQUENCE</scope>
    <source>
        <strain evidence="6">FTZ2</strain>
    </source>
</reference>
<accession>A0AA51UE15</accession>
<keyword evidence="3" id="KW-0486">Methionine biosynthesis</keyword>
<dbReference type="RefSeq" id="WP_309307034.1">
    <property type="nucleotide sequence ID" value="NZ_CP133594.1"/>
</dbReference>
<name>A0AA51UE15_9EURY</name>
<evidence type="ECO:0000256" key="2">
    <source>
        <dbReference type="ARBA" id="ARBA00023122"/>
    </source>
</evidence>
<dbReference type="InterPro" id="IPR046342">
    <property type="entry name" value="CBS_dom_sf"/>
</dbReference>
<organism evidence="6 7">
    <name type="scientific">Methanolobus mangrovi</name>
    <dbReference type="NCBI Taxonomy" id="3072977"/>
    <lineage>
        <taxon>Archaea</taxon>
        <taxon>Methanobacteriati</taxon>
        <taxon>Methanobacteriota</taxon>
        <taxon>Stenosarchaea group</taxon>
        <taxon>Methanomicrobia</taxon>
        <taxon>Methanosarcinales</taxon>
        <taxon>Methanosarcinaceae</taxon>
        <taxon>Methanolobus</taxon>
    </lineage>
</organism>
<dbReference type="InterPro" id="IPR051257">
    <property type="entry name" value="Diverse_CBS-Domain"/>
</dbReference>
<dbReference type="Gene3D" id="3.10.580.10">
    <property type="entry name" value="CBS-domain"/>
    <property type="match status" value="1"/>
</dbReference>
<dbReference type="PROSITE" id="PS51371">
    <property type="entry name" value="CBS"/>
    <property type="match status" value="2"/>
</dbReference>
<dbReference type="Proteomes" id="UP001183006">
    <property type="component" value="Chromosome"/>
</dbReference>
<feature type="domain" description="CBS" evidence="5">
    <location>
        <begin position="102"/>
        <end position="155"/>
    </location>
</feature>
<dbReference type="GeneID" id="84229970"/>
<dbReference type="InterPro" id="IPR000644">
    <property type="entry name" value="CBS_dom"/>
</dbReference>
<dbReference type="PANTHER" id="PTHR43080:SF2">
    <property type="entry name" value="CBS DOMAIN-CONTAINING PROTEIN"/>
    <property type="match status" value="1"/>
</dbReference>
<evidence type="ECO:0000256" key="4">
    <source>
        <dbReference type="PROSITE-ProRule" id="PRU00703"/>
    </source>
</evidence>
<sequence>MDVKDVMNPNVVTCSLDTPIREVAQLMKQKSVSGIPVVDEGKVVGIVSEGDILKLLTVPEHGGLWLPSPFEVIEVPIRELLNWEETKNMLEDVGSKPIREIMTKSVYAIGPDASIEDAAAVITKHKINRLPVVYEDGTLVGIITRGDIIYGLGQL</sequence>
<evidence type="ECO:0000256" key="1">
    <source>
        <dbReference type="ARBA" id="ARBA00022605"/>
    </source>
</evidence>
<protein>
    <submittedName>
        <fullName evidence="6">CBS domain-containing protein</fullName>
    </submittedName>
</protein>
<evidence type="ECO:0000256" key="3">
    <source>
        <dbReference type="ARBA" id="ARBA00023167"/>
    </source>
</evidence>
<feature type="domain" description="CBS" evidence="5">
    <location>
        <begin position="7"/>
        <end position="64"/>
    </location>
</feature>
<dbReference type="GO" id="GO:0009086">
    <property type="term" value="P:methionine biosynthetic process"/>
    <property type="evidence" value="ECO:0007669"/>
    <property type="project" value="UniProtKB-KW"/>
</dbReference>
<dbReference type="AlphaFoldDB" id="A0AA51UE15"/>
<dbReference type="SUPFAM" id="SSF54631">
    <property type="entry name" value="CBS-domain pair"/>
    <property type="match status" value="1"/>
</dbReference>
<dbReference type="KEGG" id="mmav:RE476_07475"/>
<keyword evidence="1" id="KW-0028">Amino-acid biosynthesis</keyword>
<dbReference type="Pfam" id="PF00571">
    <property type="entry name" value="CBS"/>
    <property type="match status" value="2"/>
</dbReference>
<evidence type="ECO:0000313" key="7">
    <source>
        <dbReference type="Proteomes" id="UP001183006"/>
    </source>
</evidence>
<evidence type="ECO:0000259" key="5">
    <source>
        <dbReference type="PROSITE" id="PS51371"/>
    </source>
</evidence>
<gene>
    <name evidence="6" type="ORF">RE476_07475</name>
</gene>
<dbReference type="EMBL" id="CP133594">
    <property type="protein sequence ID" value="WMW21248.1"/>
    <property type="molecule type" value="Genomic_DNA"/>
</dbReference>
<dbReference type="SMART" id="SM00116">
    <property type="entry name" value="CBS"/>
    <property type="match status" value="2"/>
</dbReference>
<keyword evidence="7" id="KW-1185">Reference proteome</keyword>
<keyword evidence="2 4" id="KW-0129">CBS domain</keyword>
<evidence type="ECO:0000313" key="6">
    <source>
        <dbReference type="EMBL" id="WMW21248.1"/>
    </source>
</evidence>
<proteinExistence type="predicted"/>